<dbReference type="InterPro" id="IPR015422">
    <property type="entry name" value="PyrdxlP-dep_Trfase_small"/>
</dbReference>
<reference evidence="3" key="1">
    <citation type="journal article" date="2014" name="Front. Microbiol.">
        <title>High frequency of phylogenetically diverse reductive dehalogenase-homologous genes in deep subseafloor sedimentary metagenomes.</title>
        <authorList>
            <person name="Kawai M."/>
            <person name="Futagami T."/>
            <person name="Toyoda A."/>
            <person name="Takaki Y."/>
            <person name="Nishi S."/>
            <person name="Hori S."/>
            <person name="Arai W."/>
            <person name="Tsubouchi T."/>
            <person name="Morono Y."/>
            <person name="Uchiyama I."/>
            <person name="Ito T."/>
            <person name="Fujiyama A."/>
            <person name="Inagaki F."/>
            <person name="Takami H."/>
        </authorList>
    </citation>
    <scope>NUCLEOTIDE SEQUENCE</scope>
    <source>
        <strain evidence="3">Expedition CK06-06</strain>
    </source>
</reference>
<dbReference type="GO" id="GO:0009116">
    <property type="term" value="P:nucleoside metabolic process"/>
    <property type="evidence" value="ECO:0007669"/>
    <property type="project" value="InterPro"/>
</dbReference>
<dbReference type="SUPFAM" id="SSF53383">
    <property type="entry name" value="PLP-dependent transferases"/>
    <property type="match status" value="1"/>
</dbReference>
<dbReference type="InterPro" id="IPR049315">
    <property type="entry name" value="GDC-P_N"/>
</dbReference>
<dbReference type="AlphaFoldDB" id="X1DYU7"/>
<organism evidence="3">
    <name type="scientific">marine sediment metagenome</name>
    <dbReference type="NCBI Taxonomy" id="412755"/>
    <lineage>
        <taxon>unclassified sequences</taxon>
        <taxon>metagenomes</taxon>
        <taxon>ecological metagenomes</taxon>
    </lineage>
</organism>
<name>X1DYU7_9ZZZZ</name>
<gene>
    <name evidence="3" type="ORF">S01H4_57808</name>
</gene>
<dbReference type="InterPro" id="IPR023010">
    <property type="entry name" value="GcvPA"/>
</dbReference>
<dbReference type="GO" id="GO:0004375">
    <property type="term" value="F:glycine dehydrogenase (decarboxylating) activity"/>
    <property type="evidence" value="ECO:0007669"/>
    <property type="project" value="InterPro"/>
</dbReference>
<sequence>GQSFGLSPSFGGPGLGIFTAKKKYLRKIPGRLIGKTKEIDGDKEGFLLTLQAREQHIRREKAISNICTNQSLCSLAALIYLVSLGKTGLIEVARQNFQKADYVKKRISSIPGYRILNDKPTYNEFLVECPDIGALLDNCKRANILPPLKISKYFPEMENVALICVTELNSLSDIQRFLELVESSTNKKDGGS</sequence>
<evidence type="ECO:0000259" key="2">
    <source>
        <dbReference type="Pfam" id="PF02347"/>
    </source>
</evidence>
<comment type="caution">
    <text evidence="3">The sequence shown here is derived from an EMBL/GenBank/DDBJ whole genome shotgun (WGS) entry which is preliminary data.</text>
</comment>
<dbReference type="PANTHER" id="PTHR42806">
    <property type="entry name" value="GLYCINE CLEAVAGE SYSTEM P-PROTEIN"/>
    <property type="match status" value="1"/>
</dbReference>
<proteinExistence type="predicted"/>
<dbReference type="Pfam" id="PF02347">
    <property type="entry name" value="GDC-P"/>
    <property type="match status" value="1"/>
</dbReference>
<dbReference type="InterPro" id="IPR015424">
    <property type="entry name" value="PyrdxlP-dep_Trfase"/>
</dbReference>
<keyword evidence="1" id="KW-0560">Oxidoreductase</keyword>
<dbReference type="InterPro" id="IPR015421">
    <property type="entry name" value="PyrdxlP-dep_Trfase_major"/>
</dbReference>
<feature type="domain" description="Glycine cleavage system P-protein N-terminal" evidence="2">
    <location>
        <begin position="1"/>
        <end position="179"/>
    </location>
</feature>
<protein>
    <recommendedName>
        <fullName evidence="2">Glycine cleavage system P-protein N-terminal domain-containing protein</fullName>
    </recommendedName>
</protein>
<dbReference type="PANTHER" id="PTHR42806:SF1">
    <property type="entry name" value="GLYCINE DEHYDROGENASE (DECARBOXYLATING)"/>
    <property type="match status" value="1"/>
</dbReference>
<dbReference type="EMBL" id="BART01033693">
    <property type="protein sequence ID" value="GAH10089.1"/>
    <property type="molecule type" value="Genomic_DNA"/>
</dbReference>
<accession>X1DYU7</accession>
<dbReference type="Gene3D" id="3.90.1150.10">
    <property type="entry name" value="Aspartate Aminotransferase, domain 1"/>
    <property type="match status" value="1"/>
</dbReference>
<evidence type="ECO:0000256" key="1">
    <source>
        <dbReference type="ARBA" id="ARBA00023002"/>
    </source>
</evidence>
<feature type="non-terminal residue" evidence="3">
    <location>
        <position position="1"/>
    </location>
</feature>
<evidence type="ECO:0000313" key="3">
    <source>
        <dbReference type="EMBL" id="GAH10089.1"/>
    </source>
</evidence>
<dbReference type="Gene3D" id="3.40.640.10">
    <property type="entry name" value="Type I PLP-dependent aspartate aminotransferase-like (Major domain)"/>
    <property type="match status" value="1"/>
</dbReference>